<evidence type="ECO:0008006" key="4">
    <source>
        <dbReference type="Google" id="ProtNLM"/>
    </source>
</evidence>
<organism evidence="2 3">
    <name type="scientific">Pseudomonas jinjuensis</name>
    <dbReference type="NCBI Taxonomy" id="198616"/>
    <lineage>
        <taxon>Bacteria</taxon>
        <taxon>Pseudomonadati</taxon>
        <taxon>Pseudomonadota</taxon>
        <taxon>Gammaproteobacteria</taxon>
        <taxon>Pseudomonadales</taxon>
        <taxon>Pseudomonadaceae</taxon>
        <taxon>Pseudomonas</taxon>
    </lineage>
</organism>
<evidence type="ECO:0000313" key="3">
    <source>
        <dbReference type="Proteomes" id="UP000242957"/>
    </source>
</evidence>
<reference evidence="3" key="1">
    <citation type="submission" date="2016-10" db="EMBL/GenBank/DDBJ databases">
        <authorList>
            <person name="Varghese N."/>
            <person name="Submissions S."/>
        </authorList>
    </citation>
    <scope>NUCLEOTIDE SEQUENCE [LARGE SCALE GENOMIC DNA]</scope>
    <source>
        <strain evidence="3">JCM 21621</strain>
    </source>
</reference>
<dbReference type="AlphaFoldDB" id="A0A1H0D137"/>
<proteinExistence type="predicted"/>
<gene>
    <name evidence="2" type="ORF">SAMN05216193_10498</name>
</gene>
<dbReference type="STRING" id="198616.SAMN05216193_10498"/>
<protein>
    <recommendedName>
        <fullName evidence="4">Adhesin</fullName>
    </recommendedName>
</protein>
<dbReference type="OrthoDB" id="7008646at2"/>
<name>A0A1H0D137_9PSED</name>
<evidence type="ECO:0000256" key="1">
    <source>
        <dbReference type="SAM" id="SignalP"/>
    </source>
</evidence>
<dbReference type="EMBL" id="FNIJ01000004">
    <property type="protein sequence ID" value="SDN63890.1"/>
    <property type="molecule type" value="Genomic_DNA"/>
</dbReference>
<accession>A0A1H0D137</accession>
<dbReference type="Proteomes" id="UP000242957">
    <property type="component" value="Unassembled WGS sequence"/>
</dbReference>
<keyword evidence="1" id="KW-0732">Signal</keyword>
<feature type="signal peptide" evidence="1">
    <location>
        <begin position="1"/>
        <end position="18"/>
    </location>
</feature>
<keyword evidence="3" id="KW-1185">Reference proteome</keyword>
<evidence type="ECO:0000313" key="2">
    <source>
        <dbReference type="EMBL" id="SDN63890.1"/>
    </source>
</evidence>
<feature type="chain" id="PRO_5017236444" description="Adhesin" evidence="1">
    <location>
        <begin position="19"/>
        <end position="192"/>
    </location>
</feature>
<sequence>MVRFFLLPILLLPLLAVADPSIDRARLDTSGIGYDGVLSVNQAAGDFQQQSNARAIAIGPGASAGTGQSQRLQVRGIDRALDAGAEILGPAFTGGSGVLGVNQSAGAATQQANAMSISLGAVTPRGLDDNELSQSVAVTNFGSGGAAAIGARRVVTDDRAFAGSNGVVQLNQSAGVGNRMANTLSIRVADQP</sequence>
<dbReference type="RefSeq" id="WP_084314365.1">
    <property type="nucleotide sequence ID" value="NZ_FNIJ01000004.1"/>
</dbReference>